<keyword evidence="5" id="KW-1185">Reference proteome</keyword>
<dbReference type="InterPro" id="IPR050214">
    <property type="entry name" value="Cys_Synth/Cystath_Beta-Synth"/>
</dbReference>
<organism evidence="4 5">
    <name type="scientific">Lunasporangiospora selenospora</name>
    <dbReference type="NCBI Taxonomy" id="979761"/>
    <lineage>
        <taxon>Eukaryota</taxon>
        <taxon>Fungi</taxon>
        <taxon>Fungi incertae sedis</taxon>
        <taxon>Mucoromycota</taxon>
        <taxon>Mortierellomycotina</taxon>
        <taxon>Mortierellomycetes</taxon>
        <taxon>Mortierellales</taxon>
        <taxon>Mortierellaceae</taxon>
        <taxon>Lunasporangiospora</taxon>
    </lineage>
</organism>
<dbReference type="InterPro" id="IPR001216">
    <property type="entry name" value="P-phosphate_BS"/>
</dbReference>
<evidence type="ECO:0000313" key="5">
    <source>
        <dbReference type="Proteomes" id="UP000780801"/>
    </source>
</evidence>
<gene>
    <name evidence="4" type="ORF">BGW38_006493</name>
</gene>
<name>A0A9P6KAR0_9FUNG</name>
<comment type="caution">
    <text evidence="4">The sequence shown here is derived from an EMBL/GenBank/DDBJ whole genome shotgun (WGS) entry which is preliminary data.</text>
</comment>
<dbReference type="EMBL" id="JAABOA010004157">
    <property type="protein sequence ID" value="KAF9577976.1"/>
    <property type="molecule type" value="Genomic_DNA"/>
</dbReference>
<evidence type="ECO:0000256" key="1">
    <source>
        <dbReference type="ARBA" id="ARBA00001933"/>
    </source>
</evidence>
<dbReference type="InterPro" id="IPR036052">
    <property type="entry name" value="TrpB-like_PALP_sf"/>
</dbReference>
<feature type="non-terminal residue" evidence="4">
    <location>
        <position position="148"/>
    </location>
</feature>
<sequence length="148" mass="15697">MQFDEINGDGGGAIGNTPMVRLGSKPQVELLAKLEYTNPSGSIKDRVAHNILANLQAANKLKPTSTLVVPSSGNLVLSLALLSPKNGSYKVIGLVPERTSQDRIQLLKSLGVEIVRTPIEAHADSAESQFSIAKKIASDLPDAILVDE</sequence>
<dbReference type="AlphaFoldDB" id="A0A9P6KAR0"/>
<evidence type="ECO:0000313" key="4">
    <source>
        <dbReference type="EMBL" id="KAF9577976.1"/>
    </source>
</evidence>
<feature type="domain" description="Tryptophan synthase beta chain-like PALP" evidence="3">
    <location>
        <begin position="13"/>
        <end position="147"/>
    </location>
</feature>
<reference evidence="4" key="1">
    <citation type="journal article" date="2020" name="Fungal Divers.">
        <title>Resolving the Mortierellaceae phylogeny through synthesis of multi-gene phylogenetics and phylogenomics.</title>
        <authorList>
            <person name="Vandepol N."/>
            <person name="Liber J."/>
            <person name="Desiro A."/>
            <person name="Na H."/>
            <person name="Kennedy M."/>
            <person name="Barry K."/>
            <person name="Grigoriev I.V."/>
            <person name="Miller A.N."/>
            <person name="O'Donnell K."/>
            <person name="Stajich J.E."/>
            <person name="Bonito G."/>
        </authorList>
    </citation>
    <scope>NUCLEOTIDE SEQUENCE</scope>
    <source>
        <strain evidence="4">KOD1015</strain>
    </source>
</reference>
<dbReference type="OrthoDB" id="728at2759"/>
<dbReference type="Pfam" id="PF00291">
    <property type="entry name" value="PALP"/>
    <property type="match status" value="1"/>
</dbReference>
<dbReference type="InterPro" id="IPR001926">
    <property type="entry name" value="TrpB-like_PALP"/>
</dbReference>
<comment type="cofactor">
    <cofactor evidence="1">
        <name>pyridoxal 5'-phosphate</name>
        <dbReference type="ChEBI" id="CHEBI:597326"/>
    </cofactor>
</comment>
<dbReference type="SUPFAM" id="SSF53686">
    <property type="entry name" value="Tryptophan synthase beta subunit-like PLP-dependent enzymes"/>
    <property type="match status" value="1"/>
</dbReference>
<evidence type="ECO:0000259" key="3">
    <source>
        <dbReference type="Pfam" id="PF00291"/>
    </source>
</evidence>
<proteinExistence type="predicted"/>
<feature type="region of interest" description="Disordered" evidence="2">
    <location>
        <begin position="1"/>
        <end position="20"/>
    </location>
</feature>
<dbReference type="PANTHER" id="PTHR10314">
    <property type="entry name" value="CYSTATHIONINE BETA-SYNTHASE"/>
    <property type="match status" value="1"/>
</dbReference>
<dbReference type="GO" id="GO:0006535">
    <property type="term" value="P:cysteine biosynthetic process from serine"/>
    <property type="evidence" value="ECO:0007669"/>
    <property type="project" value="InterPro"/>
</dbReference>
<protein>
    <recommendedName>
        <fullName evidence="3">Tryptophan synthase beta chain-like PALP domain-containing protein</fullName>
    </recommendedName>
</protein>
<accession>A0A9P6KAR0</accession>
<dbReference type="PROSITE" id="PS00901">
    <property type="entry name" value="CYS_SYNTHASE"/>
    <property type="match status" value="1"/>
</dbReference>
<dbReference type="Gene3D" id="3.40.50.1100">
    <property type="match status" value="2"/>
</dbReference>
<dbReference type="Proteomes" id="UP000780801">
    <property type="component" value="Unassembled WGS sequence"/>
</dbReference>
<evidence type="ECO:0000256" key="2">
    <source>
        <dbReference type="SAM" id="MobiDB-lite"/>
    </source>
</evidence>